<dbReference type="Gene3D" id="2.40.33.20">
    <property type="entry name" value="PK beta-barrel domain-like"/>
    <property type="match status" value="1"/>
</dbReference>
<dbReference type="InterPro" id="IPR005302">
    <property type="entry name" value="MoCF_Sase_C"/>
</dbReference>
<dbReference type="PANTHER" id="PTHR36930:SF1">
    <property type="entry name" value="MOSC DOMAIN-CONTAINING PROTEIN"/>
    <property type="match status" value="1"/>
</dbReference>
<dbReference type="GO" id="GO:0030151">
    <property type="term" value="F:molybdenum ion binding"/>
    <property type="evidence" value="ECO:0007669"/>
    <property type="project" value="InterPro"/>
</dbReference>
<protein>
    <submittedName>
        <fullName evidence="2">MOSC domain-containing protein</fullName>
    </submittedName>
</protein>
<evidence type="ECO:0000259" key="1">
    <source>
        <dbReference type="PROSITE" id="PS51340"/>
    </source>
</evidence>
<reference evidence="2" key="1">
    <citation type="submission" date="2017-10" db="EMBL/GenBank/DDBJ databases">
        <title>Draft genome sequence of the planktic cyanobacteria Tychonema bourrellyi isolated from alpine lentic freshwater.</title>
        <authorList>
            <person name="Tett A."/>
            <person name="Armanini F."/>
            <person name="Asnicar F."/>
            <person name="Boscaini A."/>
            <person name="Pasolli E."/>
            <person name="Zolfo M."/>
            <person name="Donati C."/>
            <person name="Salmaso N."/>
            <person name="Segata N."/>
        </authorList>
    </citation>
    <scope>NUCLEOTIDE SEQUENCE</scope>
    <source>
        <strain evidence="2">FEM_GT703</strain>
    </source>
</reference>
<dbReference type="GO" id="GO:0003824">
    <property type="term" value="F:catalytic activity"/>
    <property type="evidence" value="ECO:0007669"/>
    <property type="project" value="InterPro"/>
</dbReference>
<dbReference type="InterPro" id="IPR011037">
    <property type="entry name" value="Pyrv_Knase-like_insert_dom_sf"/>
</dbReference>
<feature type="domain" description="MOSC" evidence="1">
    <location>
        <begin position="126"/>
        <end position="268"/>
    </location>
</feature>
<evidence type="ECO:0000313" key="3">
    <source>
        <dbReference type="Proteomes" id="UP000226442"/>
    </source>
</evidence>
<sequence length="273" mass="30096">MTTATIKQLFTYPIKGLTPQEMSEFMLTAGHGIKGDRAFALMFADSMKAANIQAENAPWMSKKDLAVQNDWPLLAALECHYEPETAILTVKREGVGVLTAATNTAPGRDRISNFFTEYLTTIEPTKEARHPERVPLHLAGNSSGETRYPDRETVHISLLSQATLDQLTERAGENIDVRRFRPNIVLEGMAAWSEFELIGQHFQLGDAQIEVTARIGRCVNIEVNPETGDRDISLLSLLQQEFGHAQTGVLAKVINSGNVKIGDILTSIPVTPK</sequence>
<comment type="caution">
    <text evidence="2">The sequence shown here is derived from an EMBL/GenBank/DDBJ whole genome shotgun (WGS) entry which is preliminary data.</text>
</comment>
<dbReference type="InterPro" id="IPR005303">
    <property type="entry name" value="MOCOS_middle"/>
</dbReference>
<dbReference type="Proteomes" id="UP000226442">
    <property type="component" value="Unassembled WGS sequence"/>
</dbReference>
<dbReference type="OrthoDB" id="581532at2"/>
<dbReference type="SUPFAM" id="SSF50800">
    <property type="entry name" value="PK beta-barrel domain-like"/>
    <property type="match status" value="1"/>
</dbReference>
<dbReference type="Pfam" id="PF03476">
    <property type="entry name" value="MOSC_N"/>
    <property type="match status" value="1"/>
</dbReference>
<dbReference type="PANTHER" id="PTHR36930">
    <property type="entry name" value="METAL-SULFUR CLUSTER BIOSYNTHESIS PROTEINS YUAD-RELATED"/>
    <property type="match status" value="1"/>
</dbReference>
<dbReference type="AlphaFoldDB" id="A0A2G4EVF9"/>
<dbReference type="InterPro" id="IPR052716">
    <property type="entry name" value="MOSC_domain"/>
</dbReference>
<evidence type="ECO:0000313" key="2">
    <source>
        <dbReference type="EMBL" id="PHX53420.1"/>
    </source>
</evidence>
<dbReference type="EMBL" id="NXIB02000200">
    <property type="protein sequence ID" value="PHX53420.1"/>
    <property type="molecule type" value="Genomic_DNA"/>
</dbReference>
<accession>A0A2G4EVF9</accession>
<gene>
    <name evidence="2" type="ORF">CP500_021575</name>
</gene>
<keyword evidence="3" id="KW-1185">Reference proteome</keyword>
<proteinExistence type="predicted"/>
<dbReference type="PROSITE" id="PS51340">
    <property type="entry name" value="MOSC"/>
    <property type="match status" value="1"/>
</dbReference>
<name>A0A2G4EVF9_9CYAN</name>
<dbReference type="RefSeq" id="WP_096831869.1">
    <property type="nucleotide sequence ID" value="NZ_NXIB02000200.1"/>
</dbReference>
<organism evidence="2 3">
    <name type="scientific">Tychonema bourrellyi FEM_GT703</name>
    <dbReference type="NCBI Taxonomy" id="2040638"/>
    <lineage>
        <taxon>Bacteria</taxon>
        <taxon>Bacillati</taxon>
        <taxon>Cyanobacteriota</taxon>
        <taxon>Cyanophyceae</taxon>
        <taxon>Oscillatoriophycideae</taxon>
        <taxon>Oscillatoriales</taxon>
        <taxon>Microcoleaceae</taxon>
        <taxon>Tychonema</taxon>
    </lineage>
</organism>
<dbReference type="GO" id="GO:0030170">
    <property type="term" value="F:pyridoxal phosphate binding"/>
    <property type="evidence" value="ECO:0007669"/>
    <property type="project" value="InterPro"/>
</dbReference>
<dbReference type="Pfam" id="PF03473">
    <property type="entry name" value="MOSC"/>
    <property type="match status" value="1"/>
</dbReference>